<dbReference type="PANTHER" id="PTHR24421:SF10">
    <property type="entry name" value="NITRATE_NITRITE SENSOR PROTEIN NARQ"/>
    <property type="match status" value="1"/>
</dbReference>
<evidence type="ECO:0000256" key="2">
    <source>
        <dbReference type="ARBA" id="ARBA00012438"/>
    </source>
</evidence>
<keyword evidence="9" id="KW-0812">Transmembrane</keyword>
<dbReference type="EMBL" id="CP088295">
    <property type="protein sequence ID" value="UUY02139.1"/>
    <property type="molecule type" value="Genomic_DNA"/>
</dbReference>
<feature type="domain" description="Putative sensor" evidence="12">
    <location>
        <begin position="9"/>
        <end position="186"/>
    </location>
</feature>
<keyword evidence="9" id="KW-1133">Transmembrane helix</keyword>
<dbReference type="CDD" id="cd16917">
    <property type="entry name" value="HATPase_UhpB-NarQ-NarX-like"/>
    <property type="match status" value="1"/>
</dbReference>
<dbReference type="Gene3D" id="3.30.565.10">
    <property type="entry name" value="Histidine kinase-like ATPase, C-terminal domain"/>
    <property type="match status" value="1"/>
</dbReference>
<proteinExistence type="predicted"/>
<evidence type="ECO:0000256" key="9">
    <source>
        <dbReference type="SAM" id="Phobius"/>
    </source>
</evidence>
<feature type="transmembrane region" description="Helical" evidence="9">
    <location>
        <begin position="149"/>
        <end position="168"/>
    </location>
</feature>
<keyword evidence="3" id="KW-0597">Phosphoprotein</keyword>
<comment type="catalytic activity">
    <reaction evidence="1">
        <text>ATP + protein L-histidine = ADP + protein N-phospho-L-histidine.</text>
        <dbReference type="EC" id="2.7.13.3"/>
    </reaction>
</comment>
<dbReference type="GO" id="GO:0016301">
    <property type="term" value="F:kinase activity"/>
    <property type="evidence" value="ECO:0007669"/>
    <property type="project" value="UniProtKB-KW"/>
</dbReference>
<evidence type="ECO:0000313" key="14">
    <source>
        <dbReference type="Proteomes" id="UP001058860"/>
    </source>
</evidence>
<dbReference type="Proteomes" id="UP001058860">
    <property type="component" value="Chromosome"/>
</dbReference>
<evidence type="ECO:0000256" key="3">
    <source>
        <dbReference type="ARBA" id="ARBA00022553"/>
    </source>
</evidence>
<keyword evidence="7" id="KW-0067">ATP-binding</keyword>
<evidence type="ECO:0000256" key="6">
    <source>
        <dbReference type="ARBA" id="ARBA00022777"/>
    </source>
</evidence>
<dbReference type="RefSeq" id="WP_353862672.1">
    <property type="nucleotide sequence ID" value="NZ_CP088295.1"/>
</dbReference>
<dbReference type="SUPFAM" id="SSF55874">
    <property type="entry name" value="ATPase domain of HSP90 chaperone/DNA topoisomerase II/histidine kinase"/>
    <property type="match status" value="1"/>
</dbReference>
<keyword evidence="4" id="KW-0808">Transferase</keyword>
<dbReference type="Pfam" id="PF13796">
    <property type="entry name" value="Sensor"/>
    <property type="match status" value="1"/>
</dbReference>
<dbReference type="InterPro" id="IPR011712">
    <property type="entry name" value="Sig_transdc_His_kin_sub3_dim/P"/>
</dbReference>
<name>A0ABY5PBT7_9ACTN</name>
<evidence type="ECO:0000256" key="4">
    <source>
        <dbReference type="ARBA" id="ARBA00022679"/>
    </source>
</evidence>
<dbReference type="Pfam" id="PF07730">
    <property type="entry name" value="HisKA_3"/>
    <property type="match status" value="1"/>
</dbReference>
<dbReference type="Pfam" id="PF02518">
    <property type="entry name" value="HATPase_c"/>
    <property type="match status" value="1"/>
</dbReference>
<keyword evidence="14" id="KW-1185">Reference proteome</keyword>
<organism evidence="13 14">
    <name type="scientific">Svornostia abyssi</name>
    <dbReference type="NCBI Taxonomy" id="2898438"/>
    <lineage>
        <taxon>Bacteria</taxon>
        <taxon>Bacillati</taxon>
        <taxon>Actinomycetota</taxon>
        <taxon>Thermoleophilia</taxon>
        <taxon>Solirubrobacterales</taxon>
        <taxon>Baekduiaceae</taxon>
        <taxon>Svornostia</taxon>
    </lineage>
</organism>
<evidence type="ECO:0000313" key="13">
    <source>
        <dbReference type="EMBL" id="UUY02139.1"/>
    </source>
</evidence>
<evidence type="ECO:0000256" key="7">
    <source>
        <dbReference type="ARBA" id="ARBA00022840"/>
    </source>
</evidence>
<evidence type="ECO:0000259" key="11">
    <source>
        <dbReference type="Pfam" id="PF07730"/>
    </source>
</evidence>
<dbReference type="PANTHER" id="PTHR24421">
    <property type="entry name" value="NITRATE/NITRITE SENSOR PROTEIN NARX-RELATED"/>
    <property type="match status" value="1"/>
</dbReference>
<sequence>MLVFRRTAYLLMTLPLGIVWFTVISTLVSTGIGLAITLIGIPILVGTVYVLRWMAQAERGLVRGMLGVDAAAHYRTTTDPDWWPGFQARLADPQTWKDLVYLVVQLPIGVVWFTLTTVLISVPVLLLGAPVYFYAVPDGLDVGVWSIDTVGGAIGLMLLGLPIAWLSLRAIDGLAWLHGQWATFLLASSPPDPLLTAQVVDARSAQARIIEAADAERRRIERDLHDGAQQRLVSLSLKLGMAQSRLPEDDETAAKLIAEAHQESRLALTELRDLARGIHPAILTDRGLGPALDDLAGRATTPVRIAAIPPSRLPAPVEAGAYFVVAECLANVDKYAEAQAATVTVIRGADALEVDVADDGKGGADPATGSGLRGLADRLGALGGRLDVTSPEGEGTRVHATIPLATNDPVAG</sequence>
<dbReference type="InterPro" id="IPR025828">
    <property type="entry name" value="Put_sensor_dom"/>
</dbReference>
<evidence type="ECO:0000256" key="1">
    <source>
        <dbReference type="ARBA" id="ARBA00000085"/>
    </source>
</evidence>
<feature type="transmembrane region" description="Helical" evidence="9">
    <location>
        <begin position="7"/>
        <end position="28"/>
    </location>
</feature>
<evidence type="ECO:0000259" key="10">
    <source>
        <dbReference type="Pfam" id="PF02518"/>
    </source>
</evidence>
<keyword evidence="9" id="KW-0472">Membrane</keyword>
<keyword evidence="5" id="KW-0547">Nucleotide-binding</keyword>
<evidence type="ECO:0000259" key="12">
    <source>
        <dbReference type="Pfam" id="PF13796"/>
    </source>
</evidence>
<evidence type="ECO:0000256" key="5">
    <source>
        <dbReference type="ARBA" id="ARBA00022741"/>
    </source>
</evidence>
<feature type="domain" description="Histidine kinase/HSP90-like ATPase" evidence="10">
    <location>
        <begin position="320"/>
        <end position="405"/>
    </location>
</feature>
<dbReference type="InterPro" id="IPR036890">
    <property type="entry name" value="HATPase_C_sf"/>
</dbReference>
<feature type="transmembrane region" description="Helical" evidence="9">
    <location>
        <begin position="99"/>
        <end position="129"/>
    </location>
</feature>
<dbReference type="InterPro" id="IPR050482">
    <property type="entry name" value="Sensor_HK_TwoCompSys"/>
</dbReference>
<feature type="transmembrane region" description="Helical" evidence="9">
    <location>
        <begin position="34"/>
        <end position="55"/>
    </location>
</feature>
<gene>
    <name evidence="13" type="ORF">LRS13_15610</name>
</gene>
<keyword evidence="6 13" id="KW-0418">Kinase</keyword>
<dbReference type="InterPro" id="IPR003594">
    <property type="entry name" value="HATPase_dom"/>
</dbReference>
<feature type="domain" description="Signal transduction histidine kinase subgroup 3 dimerisation and phosphoacceptor" evidence="11">
    <location>
        <begin position="216"/>
        <end position="281"/>
    </location>
</feature>
<protein>
    <recommendedName>
        <fullName evidence="2">histidine kinase</fullName>
        <ecNumber evidence="2">2.7.13.3</ecNumber>
    </recommendedName>
</protein>
<dbReference type="Gene3D" id="1.20.5.1930">
    <property type="match status" value="1"/>
</dbReference>
<keyword evidence="8" id="KW-0902">Two-component regulatory system</keyword>
<dbReference type="EC" id="2.7.13.3" evidence="2"/>
<accession>A0ABY5PBT7</accession>
<evidence type="ECO:0000256" key="8">
    <source>
        <dbReference type="ARBA" id="ARBA00023012"/>
    </source>
</evidence>
<reference evidence="14" key="1">
    <citation type="submission" date="2021-11" db="EMBL/GenBank/DDBJ databases">
        <title>Cultivation dependent microbiological survey of springs from the worlds oldest radium mine currently devoted to the extraction of radon-saturated water.</title>
        <authorList>
            <person name="Kapinusova G."/>
            <person name="Smrhova T."/>
            <person name="Strejcek M."/>
            <person name="Suman J."/>
            <person name="Jani K."/>
            <person name="Pajer P."/>
            <person name="Uhlik O."/>
        </authorList>
    </citation>
    <scope>NUCLEOTIDE SEQUENCE [LARGE SCALE GENOMIC DNA]</scope>
    <source>
        <strain evidence="14">J379</strain>
    </source>
</reference>